<sequence>MNSADLKSQYKQKIFRLLGSQDPIDSSPIQSNDEFWEIFWKEPDSAQDIYNLLTFNDLKLIRDSNKSNFLNWIRILCLKLIELSKIIQTKPNDLNIKQLLNCIRYLTKILPILFEKLEFTQDINNLFWNLNYNTIDINSPNTGNSDNATIGTQSTDTIDSNFTNSSTKVRINQPLFPKSPDSQTVHIGGGGNIQNKCLGENLIHILVDLLFTRGFTLIKNDVLGVGFKIWEVGIGSNGKYSNPTPELDSNRLEVLRLILTLSSQGLYIQPTKIVSTGSRFLTILVSTLGKLKILTLICSLLNLICRSCKSDPELNGLYYKESQFQNVKYQDLRRSFITISLNLLTIMIVYPIPTNDVQFLYKLRILNSNEKIHNLVRSYFGRLHKENELNFISNSIISFLNKPMEQSMENELNPFNLIKSISPNSSSSPSNSSSSANTLTSNLSNYSSYLPNLSNWNMELTILLWELIQSNKNFKNFIYSKKVHELIIILIFHLKHYKSGLYKSNLIRIICYFLTYLTSDPQVQTRLITPINQNYYYNQIPNFFKISNLNNNQIGNLTWRDFLIIQICSILSQDCSSQQFDFIITPNFFNYLYNLIPIKQDPISTTSTSITHLKNNKNFLSYQASLSLINLISKISENKSFLINPIKLDLFAILIRSLINSCLRFPQESRSLIYNIVKHEDIFRKLLSKIETYDLNDDDTTTTTTTTTTNDDEDEAQDDSQSGTDNEEQDEDEEFEESLKPKPPIGMSSKAKSKLPIDAPLSKTWTGFKALKTLIKFIDFIKEEVQNISTSTSLEIMEILIKIENIPDLELKLLKISSSEFNKKTPFETLKFNWSSISLGWYESILWGDVFNLNSYQYQKNLNNHGNSNWFLNKGKNSGLSGLSSLKEVANNWGFNWNNKNQSNTNEFVKNWEFDQSILQINIWNGSGIKLFKIEKPLLEKPLVDVNNLMKKLRLNSSASINTINTLESRGESRAESLNSNQLTPINSRTSFNTPRNSIHINSRQNSFSNIHESPFRN</sequence>
<dbReference type="STRING" id="1206466.K0KW76"/>
<dbReference type="HOGENOM" id="CLU_306764_0_0_1"/>
<dbReference type="eggNOG" id="KOG2226">
    <property type="taxonomic scope" value="Eukaryota"/>
</dbReference>
<feature type="compositionally biased region" description="Acidic residues" evidence="1">
    <location>
        <begin position="725"/>
        <end position="736"/>
    </location>
</feature>
<dbReference type="AlphaFoldDB" id="K0KW76"/>
<reference evidence="2 3" key="1">
    <citation type="journal article" date="2012" name="Eukaryot. Cell">
        <title>Draft genome sequence of Wickerhamomyces ciferrii NRRL Y-1031 F-60-10.</title>
        <authorList>
            <person name="Schneider J."/>
            <person name="Andrea H."/>
            <person name="Blom J."/>
            <person name="Jaenicke S."/>
            <person name="Ruckert C."/>
            <person name="Schorsch C."/>
            <person name="Szczepanowski R."/>
            <person name="Farwick M."/>
            <person name="Goesmann A."/>
            <person name="Puhler A."/>
            <person name="Schaffer S."/>
            <person name="Tauch A."/>
            <person name="Kohler T."/>
            <person name="Brinkrolf K."/>
        </authorList>
    </citation>
    <scope>NUCLEOTIDE SEQUENCE [LARGE SCALE GENOMIC DNA]</scope>
    <source>
        <strain evidence="3">ATCC 14091 / BCRC 22168 / CBS 111 / JCM 3599 / NBRC 0793 / NRRL Y-1031 F-60-10</strain>
    </source>
</reference>
<dbReference type="GO" id="GO:0000138">
    <property type="term" value="C:Golgi trans cisterna"/>
    <property type="evidence" value="ECO:0007669"/>
    <property type="project" value="TreeGrafter"/>
</dbReference>
<dbReference type="EMBL" id="CAIF01000208">
    <property type="protein sequence ID" value="CCH45744.1"/>
    <property type="molecule type" value="Genomic_DNA"/>
</dbReference>
<proteinExistence type="predicted"/>
<organism evidence="2 3">
    <name type="scientific">Wickerhamomyces ciferrii (strain ATCC 14091 / BCRC 22168 / CBS 111 / JCM 3599 / NBRC 0793 / NRRL Y-1031 F-60-10)</name>
    <name type="common">Yeast</name>
    <name type="synonym">Pichia ciferrii</name>
    <dbReference type="NCBI Taxonomy" id="1206466"/>
    <lineage>
        <taxon>Eukaryota</taxon>
        <taxon>Fungi</taxon>
        <taxon>Dikarya</taxon>
        <taxon>Ascomycota</taxon>
        <taxon>Saccharomycotina</taxon>
        <taxon>Saccharomycetes</taxon>
        <taxon>Phaffomycetales</taxon>
        <taxon>Wickerhamomycetaceae</taxon>
        <taxon>Wickerhamomyces</taxon>
    </lineage>
</organism>
<evidence type="ECO:0000313" key="2">
    <source>
        <dbReference type="EMBL" id="CCH45744.1"/>
    </source>
</evidence>
<dbReference type="GO" id="GO:0005797">
    <property type="term" value="C:Golgi medial cisterna"/>
    <property type="evidence" value="ECO:0007669"/>
    <property type="project" value="TreeGrafter"/>
</dbReference>
<dbReference type="FunCoup" id="K0KW76">
    <property type="interactions" value="63"/>
</dbReference>
<dbReference type="Proteomes" id="UP000009328">
    <property type="component" value="Unassembled WGS sequence"/>
</dbReference>
<accession>K0KW76</accession>
<feature type="region of interest" description="Disordered" evidence="1">
    <location>
        <begin position="972"/>
        <end position="1018"/>
    </location>
</feature>
<dbReference type="InterPro" id="IPR026705">
    <property type="entry name" value="Hid-1/Ecm30"/>
</dbReference>
<evidence type="ECO:0000313" key="3">
    <source>
        <dbReference type="Proteomes" id="UP000009328"/>
    </source>
</evidence>
<name>K0KW76_WICCF</name>
<dbReference type="PANTHER" id="PTHR21575">
    <property type="entry name" value="PROTEIN HID1"/>
    <property type="match status" value="1"/>
</dbReference>
<dbReference type="InParanoid" id="K0KW76"/>
<evidence type="ECO:0008006" key="4">
    <source>
        <dbReference type="Google" id="ProtNLM"/>
    </source>
</evidence>
<comment type="caution">
    <text evidence="2">The sequence shown here is derived from an EMBL/GenBank/DDBJ whole genome shotgun (WGS) entry which is preliminary data.</text>
</comment>
<feature type="region of interest" description="Disordered" evidence="1">
    <location>
        <begin position="697"/>
        <end position="752"/>
    </location>
</feature>
<feature type="compositionally biased region" description="Polar residues" evidence="1">
    <location>
        <begin position="976"/>
        <end position="1018"/>
    </location>
</feature>
<dbReference type="GO" id="GO:0016020">
    <property type="term" value="C:membrane"/>
    <property type="evidence" value="ECO:0007669"/>
    <property type="project" value="TreeGrafter"/>
</dbReference>
<gene>
    <name evidence="2" type="ORF">BN7_5330</name>
</gene>
<dbReference type="Pfam" id="PF12722">
    <property type="entry name" value="Hid1"/>
    <property type="match status" value="1"/>
</dbReference>
<keyword evidence="3" id="KW-1185">Reference proteome</keyword>
<dbReference type="PANTHER" id="PTHR21575:SF12">
    <property type="entry name" value="PROTEIN HID1"/>
    <property type="match status" value="1"/>
</dbReference>
<evidence type="ECO:0000256" key="1">
    <source>
        <dbReference type="SAM" id="MobiDB-lite"/>
    </source>
</evidence>
<protein>
    <recommendedName>
        <fullName evidence="4">Protein HID1</fullName>
    </recommendedName>
</protein>